<gene>
    <name evidence="2" type="ORF">IX84_06125</name>
</gene>
<dbReference type="Proteomes" id="UP000029736">
    <property type="component" value="Unassembled WGS sequence"/>
</dbReference>
<comment type="caution">
    <text evidence="2">The sequence shown here is derived from an EMBL/GenBank/DDBJ whole genome shotgun (WGS) entry which is preliminary data.</text>
</comment>
<dbReference type="AlphaFoldDB" id="A0A098S9T3"/>
<organism evidence="2 3">
    <name type="scientific">Phaeodactylibacter xiamenensis</name>
    <dbReference type="NCBI Taxonomy" id="1524460"/>
    <lineage>
        <taxon>Bacteria</taxon>
        <taxon>Pseudomonadati</taxon>
        <taxon>Bacteroidota</taxon>
        <taxon>Saprospiria</taxon>
        <taxon>Saprospirales</taxon>
        <taxon>Haliscomenobacteraceae</taxon>
        <taxon>Phaeodactylibacter</taxon>
    </lineage>
</organism>
<feature type="signal peptide" evidence="1">
    <location>
        <begin position="1"/>
        <end position="20"/>
    </location>
</feature>
<dbReference type="RefSeq" id="WP_044217472.1">
    <property type="nucleotide sequence ID" value="NZ_JBKAGJ010000001.1"/>
</dbReference>
<name>A0A098S9T3_9BACT</name>
<keyword evidence="1" id="KW-0732">Signal</keyword>
<evidence type="ECO:0000313" key="2">
    <source>
        <dbReference type="EMBL" id="KGE88881.1"/>
    </source>
</evidence>
<sequence length="245" mass="28110">MNRLLLFLLLFSACTPSPEANEESVSELPSAPDVLRQSMQFHDPDERWLTSQFRMVIDEPRTNFPERQSTILINLPEQTFEVTRDYEGTVVRRGIDAERCYSFIDDQAVDPADSATVNQYRLQCDRTQGYQSFYQLLTGLPMTLFTPEVSLGETVDAVDFGPYACYAVSARLNNPIIGEQWMFYFDRADYQLRGYRAAGEGAAEYLELDGLVSFNNMQLPRMRHWYNLADTTYLGSDIVINIETL</sequence>
<dbReference type="Pfam" id="PF20113">
    <property type="entry name" value="DUF6503"/>
    <property type="match status" value="1"/>
</dbReference>
<keyword evidence="3" id="KW-1185">Reference proteome</keyword>
<reference evidence="2 3" key="1">
    <citation type="journal article" date="2014" name="Int. J. Syst. Evol. Microbiol.">
        <title>Phaeodactylibacter xiamenensis gen. nov., sp. nov., a member of the family Saprospiraceae isolated from the marine alga Phaeodactylum tricornutum.</title>
        <authorList>
            <person name="Chen Z.Jr."/>
            <person name="Lei X."/>
            <person name="Lai Q."/>
            <person name="Li Y."/>
            <person name="Zhang B."/>
            <person name="Zhang J."/>
            <person name="Zhang H."/>
            <person name="Yang L."/>
            <person name="Zheng W."/>
            <person name="Tian Y."/>
            <person name="Yu Z."/>
            <person name="Xu H.Jr."/>
            <person name="Zheng T."/>
        </authorList>
    </citation>
    <scope>NUCLEOTIDE SEQUENCE [LARGE SCALE GENOMIC DNA]</scope>
    <source>
        <strain evidence="2 3">KD52</strain>
    </source>
</reference>
<protein>
    <submittedName>
        <fullName evidence="2">Uncharacterized protein</fullName>
    </submittedName>
</protein>
<dbReference type="InterPro" id="IPR045444">
    <property type="entry name" value="DUF6503"/>
</dbReference>
<feature type="chain" id="PRO_5001947810" evidence="1">
    <location>
        <begin position="21"/>
        <end position="245"/>
    </location>
</feature>
<dbReference type="OrthoDB" id="1489248at2"/>
<evidence type="ECO:0000313" key="3">
    <source>
        <dbReference type="Proteomes" id="UP000029736"/>
    </source>
</evidence>
<dbReference type="EMBL" id="JPOS01000014">
    <property type="protein sequence ID" value="KGE88881.1"/>
    <property type="molecule type" value="Genomic_DNA"/>
</dbReference>
<evidence type="ECO:0000256" key="1">
    <source>
        <dbReference type="SAM" id="SignalP"/>
    </source>
</evidence>
<accession>A0A098S9T3</accession>
<proteinExistence type="predicted"/>